<dbReference type="Proteomes" id="UP000321124">
    <property type="component" value="Chromosome"/>
</dbReference>
<protein>
    <submittedName>
        <fullName evidence="1">Uncharacterized protein</fullName>
    </submittedName>
</protein>
<proteinExistence type="predicted"/>
<sequence>MSNSETMTIYNTLASKSYTEPELLGCALPTLYGGRIEAQHQICNRDELKLMLAQWQDAEGWYQSRADVGLGMPVNLDELLEGQWHRADQSLHLELRSDQTYNLTLFIQHEVSQGQLARQCYSDQLIFLRPSLKSQNQTLRYRIWWQQAETGPNEGGWRPLLQQFLGLAQQKEQ</sequence>
<dbReference type="KEGG" id="sdeo:D0436_10385"/>
<evidence type="ECO:0000313" key="2">
    <source>
        <dbReference type="Proteomes" id="UP000321124"/>
    </source>
</evidence>
<name>A0A5B8QXN4_9GAMM</name>
<dbReference type="RefSeq" id="WP_126513111.1">
    <property type="nucleotide sequence ID" value="NZ_CP031775.2"/>
</dbReference>
<gene>
    <name evidence="1" type="ORF">D0436_10385</name>
</gene>
<accession>A0A5B8QXN4</accession>
<dbReference type="EMBL" id="CP031775">
    <property type="protein sequence ID" value="QDZ90842.1"/>
    <property type="molecule type" value="Genomic_DNA"/>
</dbReference>
<reference evidence="1 2" key="1">
    <citation type="journal article" date="2019" name="Ecotoxicol. Environ. Saf.">
        <title>Microbial characterization of heavy metal resistant bacterial strains isolated from an electroplating wastewater treatment plant.</title>
        <authorList>
            <person name="Cai X."/>
            <person name="Zheng X."/>
            <person name="Zhang D."/>
            <person name="Iqbal W."/>
            <person name="Liu C."/>
            <person name="Yang B."/>
            <person name="Zhao X."/>
            <person name="Lu X."/>
            <person name="Mao Y."/>
        </authorList>
    </citation>
    <scope>NUCLEOTIDE SEQUENCE [LARGE SCALE GENOMIC DNA]</scope>
    <source>
        <strain evidence="1 2">Ni1-3</strain>
    </source>
</reference>
<evidence type="ECO:0000313" key="1">
    <source>
        <dbReference type="EMBL" id="QDZ90842.1"/>
    </source>
</evidence>
<dbReference type="AlphaFoldDB" id="A0A5B8QXN4"/>
<organism evidence="1 2">
    <name type="scientific">Shewanella decolorationis</name>
    <dbReference type="NCBI Taxonomy" id="256839"/>
    <lineage>
        <taxon>Bacteria</taxon>
        <taxon>Pseudomonadati</taxon>
        <taxon>Pseudomonadota</taxon>
        <taxon>Gammaproteobacteria</taxon>
        <taxon>Alteromonadales</taxon>
        <taxon>Shewanellaceae</taxon>
        <taxon>Shewanella</taxon>
    </lineage>
</organism>